<gene>
    <name evidence="2" type="ORF">PCOR1329_LOCUS85205</name>
</gene>
<keyword evidence="3" id="KW-1185">Reference proteome</keyword>
<accession>A0ABN9YEM2</accession>
<dbReference type="Proteomes" id="UP001189429">
    <property type="component" value="Unassembled WGS sequence"/>
</dbReference>
<organism evidence="2 3">
    <name type="scientific">Prorocentrum cordatum</name>
    <dbReference type="NCBI Taxonomy" id="2364126"/>
    <lineage>
        <taxon>Eukaryota</taxon>
        <taxon>Sar</taxon>
        <taxon>Alveolata</taxon>
        <taxon>Dinophyceae</taxon>
        <taxon>Prorocentrales</taxon>
        <taxon>Prorocentraceae</taxon>
        <taxon>Prorocentrum</taxon>
    </lineage>
</organism>
<dbReference type="EMBL" id="CAUYUJ010022550">
    <property type="protein sequence ID" value="CAK0911280.1"/>
    <property type="molecule type" value="Genomic_DNA"/>
</dbReference>
<evidence type="ECO:0000313" key="2">
    <source>
        <dbReference type="EMBL" id="CAK0911280.1"/>
    </source>
</evidence>
<sequence length="889" mass="97449">MPVVAFDYGYLGSGEDAAPILFMRDSLHRYTGAEVLTCKGTAHAHGVDMLVKFVVTGGCKKELESDLREVKANNMKPSEDESVIEDQSVNQGRQAHRGLRREAEIGALLEQLGLDSLDLQEVFNPGEFAKGAPKFNLKPGVAMDLRTGWDFRLEEQRKRARAEIEEGDPAFLVISPVCTPFSQLMELLKASGKRDEVKFQRLLAECKGAGKWFLFEHPWTASSWKEECVESIRELPGVMVVKCNQCVFGATSYWPDGSEGLVAKPTGWMTNSREVAKQVGIACDGSHEHVHLLEGRAKAAEKYPLELVKAILNGIRNALKIGKGIHAFEVGQTAEEPEILDQATVEEMATFYDGISGAVLDPVGVKKARVGEMGYMSRLGVFVRRKISEALQVTGTKPLPSGWVDTSKGDEQKPELRSRLVAKETRKLSTFGPEDAAATFAATPPLEGLRMILFMAMTGRHEDPVLTFIDISRAHLQSELQMPVYLKAPAEAMYGLRDAGSSFDLKAEDIMVRILKSKQGEFSPCIYQVGKLVVWRRGDDFVVLGGRKDSKAFTENLGEHLIVKVRGVLGPDPPSGDIDEIVVLNRIARWVRPNGNDMEKIEYEADPRHVEIILAQLGLQGEECKPVVTPGLKGQELDGEALQGRERAIYRSVCMRIQYLAQERPDLQYAAKESARVMQDPTIGGWQAMKRIGRCLVGTPRLVVECPRQADRRVAQVCTDSDFAGCLRTRKSTSSCTVMIGNHWIRSSSTTQGFNALSTGEAEFHALVKGGSIGLGLKTLAKDMGVDLEIVLKCDATAGKGIAERRGVGRVRHLHAPLLRLQRAVQQKKLRVNKIPGLENISDIGTKHLTPDPEVPGGDGVRGESRSESTGPAGGAGWVSGDRDIPLSA</sequence>
<evidence type="ECO:0000256" key="1">
    <source>
        <dbReference type="SAM" id="MobiDB-lite"/>
    </source>
</evidence>
<dbReference type="PANTHER" id="PTHR11439:SF483">
    <property type="entry name" value="PEPTIDE SYNTHASE GLIP-LIKE, PUTATIVE (AFU_ORTHOLOGUE AFUA_3G12920)-RELATED"/>
    <property type="match status" value="1"/>
</dbReference>
<proteinExistence type="predicted"/>
<evidence type="ECO:0000313" key="3">
    <source>
        <dbReference type="Proteomes" id="UP001189429"/>
    </source>
</evidence>
<protein>
    <submittedName>
        <fullName evidence="2">Uncharacterized protein</fullName>
    </submittedName>
</protein>
<comment type="caution">
    <text evidence="2">The sequence shown here is derived from an EMBL/GenBank/DDBJ whole genome shotgun (WGS) entry which is preliminary data.</text>
</comment>
<reference evidence="2" key="1">
    <citation type="submission" date="2023-10" db="EMBL/GenBank/DDBJ databases">
        <authorList>
            <person name="Chen Y."/>
            <person name="Shah S."/>
            <person name="Dougan E. K."/>
            <person name="Thang M."/>
            <person name="Chan C."/>
        </authorList>
    </citation>
    <scope>NUCLEOTIDE SEQUENCE [LARGE SCALE GENOMIC DNA]</scope>
</reference>
<dbReference type="PANTHER" id="PTHR11439">
    <property type="entry name" value="GAG-POL-RELATED RETROTRANSPOSON"/>
    <property type="match status" value="1"/>
</dbReference>
<name>A0ABN9YEM2_9DINO</name>
<dbReference type="CDD" id="cd09272">
    <property type="entry name" value="RNase_HI_RT_Ty1"/>
    <property type="match status" value="1"/>
</dbReference>
<feature type="region of interest" description="Disordered" evidence="1">
    <location>
        <begin position="843"/>
        <end position="889"/>
    </location>
</feature>